<feature type="domain" description="Spermatogenesis-associated protein 20-like TRX" evidence="2">
    <location>
        <begin position="7"/>
        <end position="125"/>
    </location>
</feature>
<feature type="compositionally biased region" description="Basic and acidic residues" evidence="1">
    <location>
        <begin position="278"/>
        <end position="287"/>
    </location>
</feature>
<dbReference type="SUPFAM" id="SSF52833">
    <property type="entry name" value="Thioredoxin-like"/>
    <property type="match status" value="1"/>
</dbReference>
<sequence length="540" mass="58816">MDESAERTKVEWRPWGGAAFEAAAEAGKPVLLSLVASWSARCREMDREAFSEPRNAANVNEEFVAVRADADRHPRVRERYNMGGFPSTVFLTPSGELIAGATYLEAESFRGVLDRVRETWEEKGADAGRVPRALRGQEPPAGAVTDDIEALVAGQLGEQYDERFGGWATNEKFPLPRTVEFALKRERQQALRTLEAVSRNLADDYDGGFYRFAHARDWSDPQREKLLETNAGLLRAFANAYLYTGRETYEGPASNAVDFLTATLWTGEAFGGSQHPGEYFERSPSERDEADEPGIDETAYAEKNARAADALLVHSAYTDDGTARRYAERTLDYLAETLVDEDGAVARYDDADAPTGLLTDHAAVARAFARGAQVADPDYVESAVAVADYAVEHLQEGAFFDGPVEDVGLLDRPLHPIDDNATMAHALVDLAELTEEDAYREAARDAVGAFAGAADRMGVQVADYAAAASRVVERPLTVRVGDEVDSDLHRAALRVADHEKVVVPRAAGVEDDAAFVIVNGDLHGPARDPEVLASLVAEHA</sequence>
<evidence type="ECO:0000313" key="3">
    <source>
        <dbReference type="EMBL" id="GGL27258.1"/>
    </source>
</evidence>
<dbReference type="SUPFAM" id="SSF48208">
    <property type="entry name" value="Six-hairpin glycosidases"/>
    <property type="match status" value="1"/>
</dbReference>
<dbReference type="Gene3D" id="3.40.30.10">
    <property type="entry name" value="Glutaredoxin"/>
    <property type="match status" value="1"/>
</dbReference>
<name>A0A830FAH3_9EURY</name>
<gene>
    <name evidence="3" type="ORF">GCM10009037_08590</name>
</gene>
<dbReference type="Proteomes" id="UP000628840">
    <property type="component" value="Unassembled WGS sequence"/>
</dbReference>
<dbReference type="Pfam" id="PF03190">
    <property type="entry name" value="Thioredox_DsbH"/>
    <property type="match status" value="1"/>
</dbReference>
<proteinExistence type="predicted"/>
<evidence type="ECO:0000259" key="2">
    <source>
        <dbReference type="Pfam" id="PF03190"/>
    </source>
</evidence>
<dbReference type="InterPro" id="IPR012341">
    <property type="entry name" value="6hp_glycosidase-like_sf"/>
</dbReference>
<feature type="region of interest" description="Disordered" evidence="1">
    <location>
        <begin position="273"/>
        <end position="292"/>
    </location>
</feature>
<dbReference type="InterPro" id="IPR024705">
    <property type="entry name" value="Ssp411"/>
</dbReference>
<dbReference type="PIRSF" id="PIRSF006402">
    <property type="entry name" value="UCP006402_thioredoxin"/>
    <property type="match status" value="1"/>
</dbReference>
<dbReference type="RefSeq" id="WP_188879470.1">
    <property type="nucleotide sequence ID" value="NZ_BMPF01000001.1"/>
</dbReference>
<dbReference type="GO" id="GO:0005975">
    <property type="term" value="P:carbohydrate metabolic process"/>
    <property type="evidence" value="ECO:0007669"/>
    <property type="project" value="InterPro"/>
</dbReference>
<dbReference type="AlphaFoldDB" id="A0A830FAH3"/>
<protein>
    <recommendedName>
        <fullName evidence="2">Spermatogenesis-associated protein 20-like TRX domain-containing protein</fullName>
    </recommendedName>
</protein>
<dbReference type="Gene3D" id="1.50.10.10">
    <property type="match status" value="1"/>
</dbReference>
<dbReference type="OrthoDB" id="202131at2157"/>
<organism evidence="3 4">
    <name type="scientific">Halarchaeum grantii</name>
    <dbReference type="NCBI Taxonomy" id="1193105"/>
    <lineage>
        <taxon>Archaea</taxon>
        <taxon>Methanobacteriati</taxon>
        <taxon>Methanobacteriota</taxon>
        <taxon>Stenosarchaea group</taxon>
        <taxon>Halobacteria</taxon>
        <taxon>Halobacteriales</taxon>
        <taxon>Halobacteriaceae</taxon>
    </lineage>
</organism>
<evidence type="ECO:0000313" key="4">
    <source>
        <dbReference type="Proteomes" id="UP000628840"/>
    </source>
</evidence>
<dbReference type="InterPro" id="IPR036249">
    <property type="entry name" value="Thioredoxin-like_sf"/>
</dbReference>
<dbReference type="PANTHER" id="PTHR42899:SF1">
    <property type="entry name" value="SPERMATOGENESIS-ASSOCIATED PROTEIN 20"/>
    <property type="match status" value="1"/>
</dbReference>
<reference evidence="3 4" key="1">
    <citation type="journal article" date="2019" name="Int. J. Syst. Evol. Microbiol.">
        <title>The Global Catalogue of Microorganisms (GCM) 10K type strain sequencing project: providing services to taxonomists for standard genome sequencing and annotation.</title>
        <authorList>
            <consortium name="The Broad Institute Genomics Platform"/>
            <consortium name="The Broad Institute Genome Sequencing Center for Infectious Disease"/>
            <person name="Wu L."/>
            <person name="Ma J."/>
        </authorList>
    </citation>
    <scope>NUCLEOTIDE SEQUENCE [LARGE SCALE GENOMIC DNA]</scope>
    <source>
        <strain evidence="3 4">JCM 19585</strain>
    </source>
</reference>
<dbReference type="InterPro" id="IPR008928">
    <property type="entry name" value="6-hairpin_glycosidase_sf"/>
</dbReference>
<accession>A0A830FAH3</accession>
<keyword evidence="4" id="KW-1185">Reference proteome</keyword>
<dbReference type="EMBL" id="BMPF01000001">
    <property type="protein sequence ID" value="GGL27258.1"/>
    <property type="molecule type" value="Genomic_DNA"/>
</dbReference>
<comment type="caution">
    <text evidence="3">The sequence shown here is derived from an EMBL/GenBank/DDBJ whole genome shotgun (WGS) entry which is preliminary data.</text>
</comment>
<evidence type="ECO:0000256" key="1">
    <source>
        <dbReference type="SAM" id="MobiDB-lite"/>
    </source>
</evidence>
<dbReference type="InterPro" id="IPR004879">
    <property type="entry name" value="Ssp411-like_TRX"/>
</dbReference>
<dbReference type="PANTHER" id="PTHR42899">
    <property type="entry name" value="SPERMATOGENESIS-ASSOCIATED PROTEIN 20"/>
    <property type="match status" value="1"/>
</dbReference>